<keyword evidence="4 17" id="KW-0812">Transmembrane</keyword>
<dbReference type="AlphaFoldDB" id="A0A0N5AS03"/>
<dbReference type="Gene3D" id="3.40.50.2300">
    <property type="match status" value="2"/>
</dbReference>
<dbReference type="InterPro" id="IPR001054">
    <property type="entry name" value="A/G_cyclase"/>
</dbReference>
<keyword evidence="12 14" id="KW-0141">cGMP biosynthesis</keyword>
<dbReference type="PANTHER" id="PTHR11920">
    <property type="entry name" value="GUANYLYL CYCLASE"/>
    <property type="match status" value="1"/>
</dbReference>
<dbReference type="PROSITE" id="PS00452">
    <property type="entry name" value="GUANYLATE_CYCLASE_1"/>
    <property type="match status" value="1"/>
</dbReference>
<evidence type="ECO:0000256" key="9">
    <source>
        <dbReference type="ARBA" id="ARBA00023170"/>
    </source>
</evidence>
<dbReference type="Gene3D" id="3.30.70.1230">
    <property type="entry name" value="Nucleotide cyclase"/>
    <property type="match status" value="1"/>
</dbReference>
<accession>A0A0N5AS03</accession>
<dbReference type="InterPro" id="IPR001828">
    <property type="entry name" value="ANF_lig-bd_rcpt"/>
</dbReference>
<dbReference type="GO" id="GO:0007168">
    <property type="term" value="P:receptor guanylyl cyclase signaling pathway"/>
    <property type="evidence" value="ECO:0007669"/>
    <property type="project" value="TreeGrafter"/>
</dbReference>
<dbReference type="GO" id="GO:0001653">
    <property type="term" value="F:peptide receptor activity"/>
    <property type="evidence" value="ECO:0007669"/>
    <property type="project" value="TreeGrafter"/>
</dbReference>
<dbReference type="InterPro" id="IPR011009">
    <property type="entry name" value="Kinase-like_dom_sf"/>
</dbReference>
<dbReference type="InterPro" id="IPR029787">
    <property type="entry name" value="Nucleotide_cyclase"/>
</dbReference>
<evidence type="ECO:0000256" key="1">
    <source>
        <dbReference type="ARBA" id="ARBA00001436"/>
    </source>
</evidence>
<feature type="domain" description="Protein kinase" evidence="18">
    <location>
        <begin position="554"/>
        <end position="888"/>
    </location>
</feature>
<dbReference type="GO" id="GO:0006935">
    <property type="term" value="P:chemotaxis"/>
    <property type="evidence" value="ECO:0007669"/>
    <property type="project" value="UniProtKB-ARBA"/>
</dbReference>
<dbReference type="GO" id="GO:0004672">
    <property type="term" value="F:protein kinase activity"/>
    <property type="evidence" value="ECO:0007669"/>
    <property type="project" value="InterPro"/>
</dbReference>
<keyword evidence="7 17" id="KW-1133">Transmembrane helix</keyword>
<comment type="subcellular location">
    <subcellularLocation>
        <location evidence="2">Membrane</location>
        <topology evidence="2">Single-pass type I membrane protein</topology>
    </subcellularLocation>
</comment>
<evidence type="ECO:0000259" key="19">
    <source>
        <dbReference type="PROSITE" id="PS50125"/>
    </source>
</evidence>
<dbReference type="GO" id="GO:0004016">
    <property type="term" value="F:adenylate cyclase activity"/>
    <property type="evidence" value="ECO:0007669"/>
    <property type="project" value="TreeGrafter"/>
</dbReference>
<evidence type="ECO:0000313" key="20">
    <source>
        <dbReference type="Proteomes" id="UP000046393"/>
    </source>
</evidence>
<keyword evidence="9" id="KW-0675">Receptor</keyword>
<feature type="transmembrane region" description="Helical" evidence="17">
    <location>
        <begin position="502"/>
        <end position="524"/>
    </location>
</feature>
<dbReference type="CDD" id="cd06352">
    <property type="entry name" value="PBP1_NPR_GC-like"/>
    <property type="match status" value="1"/>
</dbReference>
<evidence type="ECO:0000256" key="10">
    <source>
        <dbReference type="ARBA" id="ARBA00023180"/>
    </source>
</evidence>
<evidence type="ECO:0000256" key="15">
    <source>
        <dbReference type="SAM" id="Coils"/>
    </source>
</evidence>
<dbReference type="EC" id="4.6.1.2" evidence="3 14"/>
<dbReference type="GO" id="GO:0004383">
    <property type="term" value="F:guanylate cyclase activity"/>
    <property type="evidence" value="ECO:0007669"/>
    <property type="project" value="UniProtKB-EC"/>
</dbReference>
<feature type="compositionally biased region" description="Low complexity" evidence="16">
    <location>
        <begin position="1136"/>
        <end position="1158"/>
    </location>
</feature>
<dbReference type="InterPro" id="IPR028082">
    <property type="entry name" value="Peripla_BP_I"/>
</dbReference>
<evidence type="ECO:0000256" key="12">
    <source>
        <dbReference type="ARBA" id="ARBA00023293"/>
    </source>
</evidence>
<dbReference type="Gene3D" id="1.10.510.10">
    <property type="entry name" value="Transferase(Phosphotransferase) domain 1"/>
    <property type="match status" value="1"/>
</dbReference>
<proteinExistence type="inferred from homology"/>
<dbReference type="WBParaSite" id="SMUV_0000755001-mRNA-1">
    <property type="protein sequence ID" value="SMUV_0000755001-mRNA-1"/>
    <property type="gene ID" value="SMUV_0000755001"/>
</dbReference>
<keyword evidence="15" id="KW-0175">Coiled coil</keyword>
<dbReference type="InterPro" id="IPR050401">
    <property type="entry name" value="Cyclic_nucleotide_synthase"/>
</dbReference>
<keyword evidence="5" id="KW-0732">Signal</keyword>
<dbReference type="Pfam" id="PF00211">
    <property type="entry name" value="Guanylate_cyc"/>
    <property type="match status" value="1"/>
</dbReference>
<feature type="region of interest" description="Disordered" evidence="16">
    <location>
        <begin position="1127"/>
        <end position="1207"/>
    </location>
</feature>
<dbReference type="PROSITE" id="PS50125">
    <property type="entry name" value="GUANYLATE_CYCLASE_2"/>
    <property type="match status" value="1"/>
</dbReference>
<dbReference type="Pfam" id="PF01094">
    <property type="entry name" value="ANF_receptor"/>
    <property type="match status" value="1"/>
</dbReference>
<keyword evidence="20" id="KW-1185">Reference proteome</keyword>
<dbReference type="PANTHER" id="PTHR11920:SF493">
    <property type="entry name" value="RECEPTOR-TYPE GUANYLATE CYCLASE GCY-22"/>
    <property type="match status" value="1"/>
</dbReference>
<comment type="similarity">
    <text evidence="13">Belongs to the adenylyl cyclase class-4/guanylyl cyclase family.</text>
</comment>
<dbReference type="Proteomes" id="UP000046393">
    <property type="component" value="Unplaced"/>
</dbReference>
<evidence type="ECO:0000256" key="2">
    <source>
        <dbReference type="ARBA" id="ARBA00004479"/>
    </source>
</evidence>
<feature type="domain" description="Guanylate cyclase" evidence="19">
    <location>
        <begin position="946"/>
        <end position="1076"/>
    </location>
</feature>
<evidence type="ECO:0000313" key="21">
    <source>
        <dbReference type="WBParaSite" id="SMUV_0000755001-mRNA-1"/>
    </source>
</evidence>
<dbReference type="InterPro" id="IPR001245">
    <property type="entry name" value="Ser-Thr/Tyr_kinase_cat_dom"/>
</dbReference>
<dbReference type="PROSITE" id="PS50011">
    <property type="entry name" value="PROTEIN_KINASE_DOM"/>
    <property type="match status" value="1"/>
</dbReference>
<dbReference type="InterPro" id="IPR018297">
    <property type="entry name" value="A/G_cyclase_CS"/>
</dbReference>
<dbReference type="Pfam" id="PF07714">
    <property type="entry name" value="PK_Tyr_Ser-Thr"/>
    <property type="match status" value="1"/>
</dbReference>
<sequence>MSLNIASKNPKRRLTKRIGWHHNRRICLRKWPKNVESDFLSEAQFLEKHEAEVKIGLVMPRNETVMGITFYNTAPAIEIALEKRRSSRKIGNLTFTISYRGSGTTGLEGTTSSLELINIDKIDVLFGPLCNPAALIIGPALVYFDIPNFLWGPAPTSDYDDNENYPLSSTTVPNTYGRSRAIISMLEEFGWRDIAFVYTTSKSDIDCVYYAQEIEAYFLLLLCFNTKLLNDLLSNSAIADSQTQITLVLKARLDESSFDQTLESIRVRSRVILTCFDKPAEARIFMKNIYKKGMVNKDYVYITSDFRDFTVVKEPIIISGSEFTDGDEDVSQLQGIFKTDAHKEFEKEFLERARLPPFNCFNCTEVSPFAYFLHDAVFLYMELLERALQEDPEAYKSGQKIMAYCNITMEGLTGEIVMSDKCTREPTFFFTGYNRKGEEQLYATIQVRLPNVVRNHRFQTSDSFNRHYINEAATVWEVRGGVRPLNEPICGFENNRCVSYAMWYGIAGGAIGLIILIGLIIAAFSWRTKEVEKAELMKLWQVEYQSLTEPSVMLAKIVVDITGMFGRVPIIVIVRSHFQKKKAESHRSLQSGFESTTSTTLDAALHTSSYKAYLYRNEIVLAKQHTPLHKLTKNHINTEVRVFGKANGFFLQMRQFDHENINKFIGLSIDGPMYLSIWKFNSRGTLRKSQQKFDFQDVIQAKMSTVDAFFKFCLMRDLLHGIHAIHKQPFLGFHGRLTSSCCLVNERWQVRVADFGLAKMGFNEEKSKMDLLWTAPELLRGNEVGSKEGDVYSFAIICSEIATGQTAWNDLNDENAAEDIIYHVRRGRTPLTRPSLEQTDEFTPVVLHLIRDCWAEHPEDRPTTEAIKQLLRSVKLSKKQNLMDHVFALMENYAANLKREVEEKTKEAIEEKKRADLLLYKILPPQVADKLKLGQSVEPESYDEVTIFFSDVVAFTSLAAKCTPLQVVTLLNDLYTMFDNIIDEHDVYKVETIGDGYLCASGVPRRNGHDHGRQIANMALSILKNIKIFKIPHLPSEKVNVRIGIHSGPCVAGIVGLAMPRYCLFGDAVNTASRMESNGKPGRIQLSNDANYLLTKVIGGFKTESRGEILIKGKGVMETFWLLSGNEQTEDSEPEANTAASQPPNSPANAASPNLSPSPSLPSNPQPTPSETQNPQSPTTVPPTTTSNPATENPQQKSLYTEYLQAK</sequence>
<feature type="coiled-coil region" evidence="15">
    <location>
        <begin position="887"/>
        <end position="918"/>
    </location>
</feature>
<dbReference type="GO" id="GO:0035556">
    <property type="term" value="P:intracellular signal transduction"/>
    <property type="evidence" value="ECO:0007669"/>
    <property type="project" value="InterPro"/>
</dbReference>
<dbReference type="FunFam" id="3.30.70.1230:FF:000023">
    <property type="entry name" value="Guanylate cyclase"/>
    <property type="match status" value="1"/>
</dbReference>
<feature type="compositionally biased region" description="Low complexity" evidence="16">
    <location>
        <begin position="1169"/>
        <end position="1191"/>
    </location>
</feature>
<keyword evidence="10" id="KW-0325">Glycoprotein</keyword>
<keyword evidence="11 13" id="KW-0456">Lyase</keyword>
<evidence type="ECO:0000256" key="4">
    <source>
        <dbReference type="ARBA" id="ARBA00022692"/>
    </source>
</evidence>
<evidence type="ECO:0000256" key="14">
    <source>
        <dbReference type="RuleBase" id="RU003431"/>
    </source>
</evidence>
<reference evidence="21" key="1">
    <citation type="submission" date="2017-02" db="UniProtKB">
        <authorList>
            <consortium name="WormBaseParasite"/>
        </authorList>
    </citation>
    <scope>IDENTIFICATION</scope>
</reference>
<dbReference type="SUPFAM" id="SSF55073">
    <property type="entry name" value="Nucleotide cyclase"/>
    <property type="match status" value="1"/>
</dbReference>
<dbReference type="SMART" id="SM00044">
    <property type="entry name" value="CYCc"/>
    <property type="match status" value="1"/>
</dbReference>
<dbReference type="SUPFAM" id="SSF53822">
    <property type="entry name" value="Periplasmic binding protein-like I"/>
    <property type="match status" value="1"/>
</dbReference>
<evidence type="ECO:0000256" key="7">
    <source>
        <dbReference type="ARBA" id="ARBA00022989"/>
    </source>
</evidence>
<dbReference type="STRING" id="451379.A0A0N5AS03"/>
<evidence type="ECO:0000256" key="8">
    <source>
        <dbReference type="ARBA" id="ARBA00023136"/>
    </source>
</evidence>
<protein>
    <recommendedName>
        <fullName evidence="3 14">Guanylate cyclase</fullName>
        <ecNumber evidence="3 14">4.6.1.2</ecNumber>
    </recommendedName>
</protein>
<feature type="compositionally biased region" description="Pro residues" evidence="16">
    <location>
        <begin position="1159"/>
        <end position="1168"/>
    </location>
</feature>
<evidence type="ECO:0000259" key="18">
    <source>
        <dbReference type="PROSITE" id="PS50011"/>
    </source>
</evidence>
<evidence type="ECO:0000256" key="11">
    <source>
        <dbReference type="ARBA" id="ARBA00023239"/>
    </source>
</evidence>
<comment type="catalytic activity">
    <reaction evidence="1 14">
        <text>GTP = 3',5'-cyclic GMP + diphosphate</text>
        <dbReference type="Rhea" id="RHEA:13665"/>
        <dbReference type="ChEBI" id="CHEBI:33019"/>
        <dbReference type="ChEBI" id="CHEBI:37565"/>
        <dbReference type="ChEBI" id="CHEBI:57746"/>
        <dbReference type="EC" id="4.6.1.2"/>
    </reaction>
</comment>
<keyword evidence="6" id="KW-0547">Nucleotide-binding</keyword>
<dbReference type="SUPFAM" id="SSF56112">
    <property type="entry name" value="Protein kinase-like (PK-like)"/>
    <property type="match status" value="1"/>
</dbReference>
<evidence type="ECO:0000256" key="17">
    <source>
        <dbReference type="SAM" id="Phobius"/>
    </source>
</evidence>
<evidence type="ECO:0000256" key="5">
    <source>
        <dbReference type="ARBA" id="ARBA00022729"/>
    </source>
</evidence>
<dbReference type="GO" id="GO:0007635">
    <property type="term" value="P:chemosensory behavior"/>
    <property type="evidence" value="ECO:0007669"/>
    <property type="project" value="UniProtKB-ARBA"/>
</dbReference>
<dbReference type="GO" id="GO:0005886">
    <property type="term" value="C:plasma membrane"/>
    <property type="evidence" value="ECO:0007669"/>
    <property type="project" value="TreeGrafter"/>
</dbReference>
<evidence type="ECO:0000256" key="16">
    <source>
        <dbReference type="SAM" id="MobiDB-lite"/>
    </source>
</evidence>
<evidence type="ECO:0000256" key="3">
    <source>
        <dbReference type="ARBA" id="ARBA00012202"/>
    </source>
</evidence>
<dbReference type="InterPro" id="IPR000719">
    <property type="entry name" value="Prot_kinase_dom"/>
</dbReference>
<organism evidence="20 21">
    <name type="scientific">Syphacia muris</name>
    <dbReference type="NCBI Taxonomy" id="451379"/>
    <lineage>
        <taxon>Eukaryota</taxon>
        <taxon>Metazoa</taxon>
        <taxon>Ecdysozoa</taxon>
        <taxon>Nematoda</taxon>
        <taxon>Chromadorea</taxon>
        <taxon>Rhabditida</taxon>
        <taxon>Spirurina</taxon>
        <taxon>Oxyuridomorpha</taxon>
        <taxon>Oxyuroidea</taxon>
        <taxon>Oxyuridae</taxon>
        <taxon>Syphacia</taxon>
    </lineage>
</organism>
<evidence type="ECO:0000256" key="13">
    <source>
        <dbReference type="RuleBase" id="RU000405"/>
    </source>
</evidence>
<keyword evidence="8 17" id="KW-0472">Membrane</keyword>
<dbReference type="CDD" id="cd07302">
    <property type="entry name" value="CHD"/>
    <property type="match status" value="1"/>
</dbReference>
<name>A0A0N5AS03_9BILA</name>
<dbReference type="GO" id="GO:0005524">
    <property type="term" value="F:ATP binding"/>
    <property type="evidence" value="ECO:0007669"/>
    <property type="project" value="InterPro"/>
</dbReference>
<evidence type="ECO:0000256" key="6">
    <source>
        <dbReference type="ARBA" id="ARBA00022741"/>
    </source>
</evidence>